<evidence type="ECO:0000313" key="2">
    <source>
        <dbReference type="Proteomes" id="UP001193680"/>
    </source>
</evidence>
<comment type="caution">
    <text evidence="1">The sequence shown here is derived from an EMBL/GenBank/DDBJ whole genome shotgun (WGS) entry which is preliminary data.</text>
</comment>
<proteinExistence type="predicted"/>
<dbReference type="Proteomes" id="UP001193680">
    <property type="component" value="Unassembled WGS sequence"/>
</dbReference>
<protein>
    <submittedName>
        <fullName evidence="1">Uncharacterized protein</fullName>
    </submittedName>
</protein>
<name>A0ABS0BUJ0_9GAMM</name>
<dbReference type="RefSeq" id="WP_185977655.1">
    <property type="nucleotide sequence ID" value="NZ_JACBGI020000004.1"/>
</dbReference>
<keyword evidence="2" id="KW-1185">Reference proteome</keyword>
<organism evidence="1 2">
    <name type="scientific">Thiomicrorhabdus heinhorstiae</name>
    <dbReference type="NCBI Taxonomy" id="2748010"/>
    <lineage>
        <taxon>Bacteria</taxon>
        <taxon>Pseudomonadati</taxon>
        <taxon>Pseudomonadota</taxon>
        <taxon>Gammaproteobacteria</taxon>
        <taxon>Thiotrichales</taxon>
        <taxon>Piscirickettsiaceae</taxon>
        <taxon>Thiomicrorhabdus</taxon>
    </lineage>
</organism>
<evidence type="ECO:0000313" key="1">
    <source>
        <dbReference type="EMBL" id="MBF6057507.1"/>
    </source>
</evidence>
<reference evidence="1 2" key="1">
    <citation type="submission" date="2020-11" db="EMBL/GenBank/DDBJ databases">
        <title>Sulfur oxidizing isolate from Hospital Hole Sinkhole.</title>
        <authorList>
            <person name="Scott K.M."/>
        </authorList>
    </citation>
    <scope>NUCLEOTIDE SEQUENCE [LARGE SCALE GENOMIC DNA]</scope>
    <source>
        <strain evidence="1 2">HH1</strain>
    </source>
</reference>
<dbReference type="EMBL" id="JACBGI020000004">
    <property type="protein sequence ID" value="MBF6057507.1"/>
    <property type="molecule type" value="Genomic_DNA"/>
</dbReference>
<sequence length="299" mass="32916">MHLRALGFMLLIALSDEAQASEILIGSAGMELQGGLLGLQGGVESYGEWLNYKTEHTSIRSGRLFYDYSIAYLTPTSSFNESISVKNLQGGEMNIIGAEFEWSGIDAQATLGYDLFRWGERDYIGLGLSLGIAAPVIKNAGIDVPSADWMPNQGAPVYVEEGDSEEVSLVASTTEFLGYKLGPKLLLSKALGDRAAVYGEISYAPQQLSIRNKNLDYRIDIDGDYFHYALGIRYELMKSSYSLGLLNIEPRLGLDFGVQYSRLHLQKFNLDLSGMNYAIPKTELSLESHSLYLGVSYAL</sequence>
<gene>
    <name evidence="1" type="ORF">H8792_004055</name>
</gene>
<accession>A0ABS0BUJ0</accession>